<comment type="subcellular location">
    <subcellularLocation>
        <location evidence="1 8">Membrane</location>
        <topology evidence="1 8">Multi-pass membrane protein</topology>
    </subcellularLocation>
</comment>
<comment type="caution">
    <text evidence="10">The sequence shown here is derived from an EMBL/GenBank/DDBJ whole genome shotgun (WGS) entry which is preliminary data.</text>
</comment>
<evidence type="ECO:0000256" key="6">
    <source>
        <dbReference type="ARBA" id="ARBA00022989"/>
    </source>
</evidence>
<organism evidence="10 11">
    <name type="scientific">Ramazzottius varieornatus</name>
    <name type="common">Water bear</name>
    <name type="synonym">Tardigrade</name>
    <dbReference type="NCBI Taxonomy" id="947166"/>
    <lineage>
        <taxon>Eukaryota</taxon>
        <taxon>Metazoa</taxon>
        <taxon>Ecdysozoa</taxon>
        <taxon>Tardigrada</taxon>
        <taxon>Eutardigrada</taxon>
        <taxon>Parachela</taxon>
        <taxon>Hypsibioidea</taxon>
        <taxon>Ramazzottiidae</taxon>
        <taxon>Ramazzottius</taxon>
    </lineage>
</organism>
<protein>
    <recommendedName>
        <fullName evidence="8">Phosphate transporter</fullName>
    </recommendedName>
</protein>
<accession>A0A1D1UVZ4</accession>
<feature type="transmembrane region" description="Helical" evidence="8">
    <location>
        <begin position="588"/>
        <end position="609"/>
    </location>
</feature>
<feature type="transmembrane region" description="Helical" evidence="8">
    <location>
        <begin position="46"/>
        <end position="66"/>
    </location>
</feature>
<dbReference type="OrthoDB" id="260807at2759"/>
<comment type="similarity">
    <text evidence="2 8">Belongs to the inorganic phosphate transporter (PiT) (TC 2.A.20) family.</text>
</comment>
<feature type="region of interest" description="Disordered" evidence="9">
    <location>
        <begin position="401"/>
        <end position="421"/>
    </location>
</feature>
<dbReference type="PANTHER" id="PTHR11101:SF80">
    <property type="entry name" value="PHOSPHATE TRANSPORTER"/>
    <property type="match status" value="1"/>
</dbReference>
<dbReference type="EMBL" id="BDGG01000002">
    <property type="protein sequence ID" value="GAU93816.1"/>
    <property type="molecule type" value="Genomic_DNA"/>
</dbReference>
<keyword evidence="4 8" id="KW-0592">Phosphate transport</keyword>
<name>A0A1D1UVZ4_RAMVA</name>
<keyword evidence="5 8" id="KW-0812">Transmembrane</keyword>
<feature type="transmembrane region" description="Helical" evidence="8">
    <location>
        <begin position="215"/>
        <end position="237"/>
    </location>
</feature>
<keyword evidence="6 8" id="KW-1133">Transmembrane helix</keyword>
<feature type="transmembrane region" description="Helical" evidence="8">
    <location>
        <begin position="559"/>
        <end position="576"/>
    </location>
</feature>
<evidence type="ECO:0000256" key="1">
    <source>
        <dbReference type="ARBA" id="ARBA00004141"/>
    </source>
</evidence>
<evidence type="ECO:0000256" key="8">
    <source>
        <dbReference type="RuleBase" id="RU363058"/>
    </source>
</evidence>
<feature type="transmembrane region" description="Helical" evidence="8">
    <location>
        <begin position="143"/>
        <end position="167"/>
    </location>
</feature>
<keyword evidence="7 8" id="KW-0472">Membrane</keyword>
<feature type="transmembrane region" description="Helical" evidence="8">
    <location>
        <begin position="87"/>
        <end position="106"/>
    </location>
</feature>
<evidence type="ECO:0000256" key="5">
    <source>
        <dbReference type="ARBA" id="ARBA00022692"/>
    </source>
</evidence>
<dbReference type="Pfam" id="PF01384">
    <property type="entry name" value="PHO4"/>
    <property type="match status" value="1"/>
</dbReference>
<proteinExistence type="inferred from homology"/>
<dbReference type="PANTHER" id="PTHR11101">
    <property type="entry name" value="PHOSPHATE TRANSPORTER"/>
    <property type="match status" value="1"/>
</dbReference>
<dbReference type="GO" id="GO:0035435">
    <property type="term" value="P:phosphate ion transmembrane transport"/>
    <property type="evidence" value="ECO:0007669"/>
    <property type="project" value="TreeGrafter"/>
</dbReference>
<feature type="transmembrane region" description="Helical" evidence="8">
    <location>
        <begin position="647"/>
        <end position="673"/>
    </location>
</feature>
<dbReference type="STRING" id="947166.A0A1D1UVZ4"/>
<evidence type="ECO:0000313" key="11">
    <source>
        <dbReference type="Proteomes" id="UP000186922"/>
    </source>
</evidence>
<dbReference type="GO" id="GO:0016020">
    <property type="term" value="C:membrane"/>
    <property type="evidence" value="ECO:0007669"/>
    <property type="project" value="UniProtKB-SubCell"/>
</dbReference>
<feature type="transmembrane region" description="Helical" evidence="8">
    <location>
        <begin position="187"/>
        <end position="208"/>
    </location>
</feature>
<comment type="function">
    <text evidence="8">Sodium-phosphate symporter.</text>
</comment>
<keyword evidence="11" id="KW-1185">Reference proteome</keyword>
<reference evidence="10 11" key="1">
    <citation type="journal article" date="2016" name="Nat. Commun.">
        <title>Extremotolerant tardigrade genome and improved radiotolerance of human cultured cells by tardigrade-unique protein.</title>
        <authorList>
            <person name="Hashimoto T."/>
            <person name="Horikawa D.D."/>
            <person name="Saito Y."/>
            <person name="Kuwahara H."/>
            <person name="Kozuka-Hata H."/>
            <person name="Shin-I T."/>
            <person name="Minakuchi Y."/>
            <person name="Ohishi K."/>
            <person name="Motoyama A."/>
            <person name="Aizu T."/>
            <person name="Enomoto A."/>
            <person name="Kondo K."/>
            <person name="Tanaka S."/>
            <person name="Hara Y."/>
            <person name="Koshikawa S."/>
            <person name="Sagara H."/>
            <person name="Miura T."/>
            <person name="Yokobori S."/>
            <person name="Miyagawa K."/>
            <person name="Suzuki Y."/>
            <person name="Kubo T."/>
            <person name="Oyama M."/>
            <person name="Kohara Y."/>
            <person name="Fujiyama A."/>
            <person name="Arakawa K."/>
            <person name="Katayama T."/>
            <person name="Toyoda A."/>
            <person name="Kunieda T."/>
        </authorList>
    </citation>
    <scope>NUCLEOTIDE SEQUENCE [LARGE SCALE GENOMIC DNA]</scope>
    <source>
        <strain evidence="10 11">YOKOZUNA-1</strain>
    </source>
</reference>
<dbReference type="Proteomes" id="UP000186922">
    <property type="component" value="Unassembled WGS sequence"/>
</dbReference>
<evidence type="ECO:0000256" key="2">
    <source>
        <dbReference type="ARBA" id="ARBA00009916"/>
    </source>
</evidence>
<evidence type="ECO:0000256" key="7">
    <source>
        <dbReference type="ARBA" id="ARBA00023136"/>
    </source>
</evidence>
<gene>
    <name evidence="10" type="primary">RvY_05698-1</name>
    <name evidence="10" type="synonym">RvY_05698.1</name>
    <name evidence="10" type="ORF">RvY_05698</name>
</gene>
<sequence length="674" mass="72519">MDPHFADVVWMVVVGFIIAFILAFAVGANDVANSFGTSVGSKVLTLKQACILAVIFETLGAILIGSKVSDTIWKDIVDVQIYKGEERILMLGELAALISAAVWLMIATVMKIPVSGTHSIVGATMGFSLVYKGAEGIQWMKLVKIVASWFVSPILAGVVSSCFFLFIQHFILRRENHLEPALHAMPFFYGLTVFVNCLSVFLDGAPMLSLDRIPWWGALIICFGTAIITALFVWLYVVPRQRIAILKKVEAMKANGTTDVLTGTIPFATPSVSLASSVVDLRRSIKKPTKSDMATSMNDVKSLLNANKGKGTMSASTSMTGLSRAQSFINTKMAGEDVPLASVHEHPDENEHAVDLAEVAKVVSDYPGILKHDTDVNHVHASLPSSVEITVQNEVSERAPLTSPAPTMHFRPKVANSSTTDDTKITEANTRTNGTKVVEVKMHPGRPRPAPLGGSTFGLDTPTEEPPRNATWLCCGPCRRNDKCCIPMDRKGRPRLASVHRVKDPLEVQVVFSFLQIMTAAFTAFAHGGNDVCNAIGPLVALWVVFEQGVIPESSTTPIWLLLFGGFGISVGLSVLGRKVIETVGTNLTPVIPSSGFCIGLGTACTVLVASKIGLPISTTHCIVGSVVAVGWLRSQSQVNWKLFRNILFGWFVTLPVTVGVSAAAMAILVLLVK</sequence>
<feature type="transmembrane region" description="Helical" evidence="8">
    <location>
        <begin position="7"/>
        <end position="26"/>
    </location>
</feature>
<evidence type="ECO:0000313" key="10">
    <source>
        <dbReference type="EMBL" id="GAU93816.1"/>
    </source>
</evidence>
<evidence type="ECO:0000256" key="4">
    <source>
        <dbReference type="ARBA" id="ARBA00022592"/>
    </source>
</evidence>
<keyword evidence="3 8" id="KW-0813">Transport</keyword>
<dbReference type="InterPro" id="IPR001204">
    <property type="entry name" value="Phos_transporter"/>
</dbReference>
<evidence type="ECO:0000256" key="9">
    <source>
        <dbReference type="SAM" id="MobiDB-lite"/>
    </source>
</evidence>
<evidence type="ECO:0000256" key="3">
    <source>
        <dbReference type="ARBA" id="ARBA00022448"/>
    </source>
</evidence>
<dbReference type="AlphaFoldDB" id="A0A1D1UVZ4"/>
<dbReference type="GO" id="GO:0005315">
    <property type="term" value="F:phosphate transmembrane transporter activity"/>
    <property type="evidence" value="ECO:0007669"/>
    <property type="project" value="InterPro"/>
</dbReference>